<protein>
    <submittedName>
        <fullName evidence="1">Uncharacterized protein</fullName>
    </submittedName>
</protein>
<evidence type="ECO:0000313" key="1">
    <source>
        <dbReference type="EMBL" id="KAK7514950.1"/>
    </source>
</evidence>
<organism evidence="1 2">
    <name type="scientific">Phyllosticta citriasiana</name>
    <dbReference type="NCBI Taxonomy" id="595635"/>
    <lineage>
        <taxon>Eukaryota</taxon>
        <taxon>Fungi</taxon>
        <taxon>Dikarya</taxon>
        <taxon>Ascomycota</taxon>
        <taxon>Pezizomycotina</taxon>
        <taxon>Dothideomycetes</taxon>
        <taxon>Dothideomycetes incertae sedis</taxon>
        <taxon>Botryosphaeriales</taxon>
        <taxon>Phyllostictaceae</taxon>
        <taxon>Phyllosticta</taxon>
    </lineage>
</organism>
<sequence>MPHPGGSQFPLLHPMGRRGFVTAAVVFLPLGIYIGNHNKVTVVPVSQTVQKAKNYHVDREPQDASSAFSKGAIDGIKASRRALKDLDDLVAQRRKEIGCGDDEKLEQASVLHVDSLVLKGQVAGAFLLHAGLMRGMEATLLGENHPDFARKIQEVNNLIDMGISNLFVADTSKAARKGSISMKELTEDLARVSSDELVAKAVGVRFRYSFGFKSVPDEIPTRLIKQADGSDIKWISFCENETRWEVE</sequence>
<keyword evidence="2" id="KW-1185">Reference proteome</keyword>
<dbReference type="Proteomes" id="UP001363622">
    <property type="component" value="Unassembled WGS sequence"/>
</dbReference>
<comment type="caution">
    <text evidence="1">The sequence shown here is derived from an EMBL/GenBank/DDBJ whole genome shotgun (WGS) entry which is preliminary data.</text>
</comment>
<gene>
    <name evidence="1" type="ORF">IWZ03DRAFT_382118</name>
</gene>
<evidence type="ECO:0000313" key="2">
    <source>
        <dbReference type="Proteomes" id="UP001363622"/>
    </source>
</evidence>
<name>A0ABR1KL40_9PEZI</name>
<dbReference type="EMBL" id="JBBPHU010000008">
    <property type="protein sequence ID" value="KAK7514950.1"/>
    <property type="molecule type" value="Genomic_DNA"/>
</dbReference>
<proteinExistence type="predicted"/>
<accession>A0ABR1KL40</accession>
<reference evidence="1 2" key="1">
    <citation type="submission" date="2024-04" db="EMBL/GenBank/DDBJ databases">
        <title>Phyllosticta paracitricarpa is synonymous to the EU quarantine fungus P. citricarpa based on phylogenomic analyses.</title>
        <authorList>
            <consortium name="Lawrence Berkeley National Laboratory"/>
            <person name="Van Ingen-Buijs V.A."/>
            <person name="Van Westerhoven A.C."/>
            <person name="Haridas S."/>
            <person name="Skiadas P."/>
            <person name="Martin F."/>
            <person name="Groenewald J.Z."/>
            <person name="Crous P.W."/>
            <person name="Seidl M.F."/>
        </authorList>
    </citation>
    <scope>NUCLEOTIDE SEQUENCE [LARGE SCALE GENOMIC DNA]</scope>
    <source>
        <strain evidence="1 2">CBS 123371</strain>
    </source>
</reference>